<dbReference type="CDD" id="cd06257">
    <property type="entry name" value="DnaJ"/>
    <property type="match status" value="1"/>
</dbReference>
<dbReference type="PROSITE" id="PS50076">
    <property type="entry name" value="DNAJ_2"/>
    <property type="match status" value="1"/>
</dbReference>
<comment type="caution">
    <text evidence="3">The sequence shown here is derived from an EMBL/GenBank/DDBJ whole genome shotgun (WGS) entry which is preliminary data.</text>
</comment>
<dbReference type="SMART" id="SM00271">
    <property type="entry name" value="DnaJ"/>
    <property type="match status" value="1"/>
</dbReference>
<sequence>MDLSSKLRENKQRLDSGEINKDEYDKRRKSILKKWKEDTTPNKSESSSHSSESDLYRVLELTPNATEGEIKSKYKKLSLKYHPDKNGGFKTEEWHRLSMAYQILSDDNRRALYDQYRTVDDGKESFNYHVGGDSWKPYIGDLEIGFRFFSYIGDKSLPELEYITSAEQKERRISNIVNYLQEKLSRMPKKGDPEFESVEQSLRQEILKLVEEPNGKNLLSLLGRIYVSSAEAHLNRGCMEVVNYNYSLNFIWFMKLICSSLTLLATRDKVTGLAWKISKSEIESIARETSEKVNNNNDQLADSLKIFGNLWIEISNSKNTRFNLQDIRSLFRI</sequence>
<feature type="region of interest" description="Disordered" evidence="1">
    <location>
        <begin position="1"/>
        <end position="54"/>
    </location>
</feature>
<dbReference type="InterPro" id="IPR052423">
    <property type="entry name" value="EMIR"/>
</dbReference>
<evidence type="ECO:0000256" key="1">
    <source>
        <dbReference type="SAM" id="MobiDB-lite"/>
    </source>
</evidence>
<dbReference type="PANTHER" id="PTHR44094">
    <property type="entry name" value="DNAJ HEAT SHOCK N-TERMINAL DOMAIN-CONTAINING PROTEIN"/>
    <property type="match status" value="1"/>
</dbReference>
<evidence type="ECO:0000259" key="2">
    <source>
        <dbReference type="PROSITE" id="PS50076"/>
    </source>
</evidence>
<feature type="compositionally biased region" description="Basic and acidic residues" evidence="1">
    <location>
        <begin position="1"/>
        <end position="26"/>
    </location>
</feature>
<dbReference type="InterPro" id="IPR036869">
    <property type="entry name" value="J_dom_sf"/>
</dbReference>
<dbReference type="AlphaFoldDB" id="A0A9W4WNW7"/>
<dbReference type="SUPFAM" id="SSF46565">
    <property type="entry name" value="Chaperone J-domain"/>
    <property type="match status" value="1"/>
</dbReference>
<accession>A0A9W4WNW7</accession>
<protein>
    <submittedName>
        <fullName evidence="3">2843_t:CDS:1</fullName>
    </submittedName>
</protein>
<dbReference type="Proteomes" id="UP001153678">
    <property type="component" value="Unassembled WGS sequence"/>
</dbReference>
<name>A0A9W4WNW7_9GLOM</name>
<organism evidence="3 4">
    <name type="scientific">Funneliformis geosporum</name>
    <dbReference type="NCBI Taxonomy" id="1117311"/>
    <lineage>
        <taxon>Eukaryota</taxon>
        <taxon>Fungi</taxon>
        <taxon>Fungi incertae sedis</taxon>
        <taxon>Mucoromycota</taxon>
        <taxon>Glomeromycotina</taxon>
        <taxon>Glomeromycetes</taxon>
        <taxon>Glomerales</taxon>
        <taxon>Glomeraceae</taxon>
        <taxon>Funneliformis</taxon>
    </lineage>
</organism>
<dbReference type="PANTHER" id="PTHR44094:SF8">
    <property type="entry name" value="DNAJ HEAT SHOCK N-TERMINAL DOMAIN-CONTAINING PROTEIN-RELATED"/>
    <property type="match status" value="1"/>
</dbReference>
<dbReference type="OrthoDB" id="436519at2759"/>
<feature type="domain" description="J" evidence="2">
    <location>
        <begin position="54"/>
        <end position="117"/>
    </location>
</feature>
<dbReference type="Gene3D" id="1.10.287.110">
    <property type="entry name" value="DnaJ domain"/>
    <property type="match status" value="1"/>
</dbReference>
<keyword evidence="4" id="KW-1185">Reference proteome</keyword>
<dbReference type="EMBL" id="CAMKVN010000427">
    <property type="protein sequence ID" value="CAI2167826.1"/>
    <property type="molecule type" value="Genomic_DNA"/>
</dbReference>
<evidence type="ECO:0000313" key="4">
    <source>
        <dbReference type="Proteomes" id="UP001153678"/>
    </source>
</evidence>
<dbReference type="PRINTS" id="PR00625">
    <property type="entry name" value="JDOMAIN"/>
</dbReference>
<evidence type="ECO:0000313" key="3">
    <source>
        <dbReference type="EMBL" id="CAI2167826.1"/>
    </source>
</evidence>
<gene>
    <name evidence="3" type="ORF">FWILDA_LOCUS3275</name>
</gene>
<proteinExistence type="predicted"/>
<dbReference type="InterPro" id="IPR001623">
    <property type="entry name" value="DnaJ_domain"/>
</dbReference>
<reference evidence="3" key="1">
    <citation type="submission" date="2022-08" db="EMBL/GenBank/DDBJ databases">
        <authorList>
            <person name="Kallberg Y."/>
            <person name="Tangrot J."/>
            <person name="Rosling A."/>
        </authorList>
    </citation>
    <scope>NUCLEOTIDE SEQUENCE</scope>
    <source>
        <strain evidence="3">Wild A</strain>
    </source>
</reference>
<dbReference type="Pfam" id="PF00226">
    <property type="entry name" value="DnaJ"/>
    <property type="match status" value="1"/>
</dbReference>